<dbReference type="AlphaFoldDB" id="A0A7U5RWA8"/>
<dbReference type="Pfam" id="PF00291">
    <property type="entry name" value="PALP"/>
    <property type="match status" value="1"/>
</dbReference>
<dbReference type="EMBL" id="CP015267">
    <property type="protein sequence ID" value="ASL15821.1"/>
    <property type="molecule type" value="Genomic_DNA"/>
</dbReference>
<comment type="similarity">
    <text evidence="4 12">Belongs to the TrpB family.</text>
</comment>
<evidence type="ECO:0000256" key="5">
    <source>
        <dbReference type="ARBA" id="ARBA00011270"/>
    </source>
</evidence>
<dbReference type="PANTHER" id="PTHR48077">
    <property type="entry name" value="TRYPTOPHAN SYNTHASE-RELATED"/>
    <property type="match status" value="1"/>
</dbReference>
<dbReference type="InterPro" id="IPR001926">
    <property type="entry name" value="TrpB-like_PALP"/>
</dbReference>
<dbReference type="InterPro" id="IPR006654">
    <property type="entry name" value="Trp_synth_beta"/>
</dbReference>
<evidence type="ECO:0000256" key="7">
    <source>
        <dbReference type="ARBA" id="ARBA00022822"/>
    </source>
</evidence>
<keyword evidence="7 12" id="KW-0822">Tryptophan biosynthesis</keyword>
<evidence type="ECO:0000256" key="9">
    <source>
        <dbReference type="ARBA" id="ARBA00023141"/>
    </source>
</evidence>
<dbReference type="GO" id="GO:0005737">
    <property type="term" value="C:cytoplasm"/>
    <property type="evidence" value="ECO:0007669"/>
    <property type="project" value="TreeGrafter"/>
</dbReference>
<dbReference type="PANTHER" id="PTHR48077:SF3">
    <property type="entry name" value="TRYPTOPHAN SYNTHASE"/>
    <property type="match status" value="1"/>
</dbReference>
<organism evidence="15 16">
    <name type="scientific">Mycobacterium intracellulare subsp. chimaera</name>
    <dbReference type="NCBI Taxonomy" id="222805"/>
    <lineage>
        <taxon>Bacteria</taxon>
        <taxon>Bacillati</taxon>
        <taxon>Actinomycetota</taxon>
        <taxon>Actinomycetes</taxon>
        <taxon>Mycobacteriales</taxon>
        <taxon>Mycobacteriaceae</taxon>
        <taxon>Mycobacterium</taxon>
        <taxon>Mycobacterium avium complex (MAC)</taxon>
    </lineage>
</organism>
<keyword evidence="9 12" id="KW-0057">Aromatic amino acid biosynthesis</keyword>
<dbReference type="SUPFAM" id="SSF53686">
    <property type="entry name" value="Tryptophan synthase beta subunit-like PLP-dependent enzymes"/>
    <property type="match status" value="1"/>
</dbReference>
<comment type="catalytic activity">
    <reaction evidence="11 12">
        <text>(1S,2R)-1-C-(indol-3-yl)glycerol 3-phosphate + L-serine = D-glyceraldehyde 3-phosphate + L-tryptophan + H2O</text>
        <dbReference type="Rhea" id="RHEA:10532"/>
        <dbReference type="ChEBI" id="CHEBI:15377"/>
        <dbReference type="ChEBI" id="CHEBI:33384"/>
        <dbReference type="ChEBI" id="CHEBI:57912"/>
        <dbReference type="ChEBI" id="CHEBI:58866"/>
        <dbReference type="ChEBI" id="CHEBI:59776"/>
        <dbReference type="EC" id="4.2.1.20"/>
    </reaction>
</comment>
<dbReference type="InterPro" id="IPR036052">
    <property type="entry name" value="TrpB-like_PALP_sf"/>
</dbReference>
<keyword evidence="10 12" id="KW-0456">Lyase</keyword>
<evidence type="ECO:0000256" key="6">
    <source>
        <dbReference type="ARBA" id="ARBA00022605"/>
    </source>
</evidence>
<comment type="function">
    <text evidence="2 12">The beta subunit is responsible for the synthesis of L-tryptophan from indole and L-serine.</text>
</comment>
<evidence type="ECO:0000256" key="4">
    <source>
        <dbReference type="ARBA" id="ARBA00009982"/>
    </source>
</evidence>
<dbReference type="Gene3D" id="3.40.50.1100">
    <property type="match status" value="2"/>
</dbReference>
<dbReference type="InterPro" id="IPR023026">
    <property type="entry name" value="Trp_synth_beta/beta-like"/>
</dbReference>
<dbReference type="PROSITE" id="PS00168">
    <property type="entry name" value="TRP_SYNTHASE_BETA"/>
    <property type="match status" value="1"/>
</dbReference>
<evidence type="ECO:0000313" key="15">
    <source>
        <dbReference type="EMBL" id="ASL15821.1"/>
    </source>
</evidence>
<proteinExistence type="inferred from homology"/>
<comment type="subunit">
    <text evidence="5 12">Tetramer of two alpha and two beta chains.</text>
</comment>
<reference evidence="15 16" key="1">
    <citation type="journal article" date="2017" name="Lancet Infect. Dis.">
        <title>Global outbreak of severe Mycobacterium chimaera disease after cardiac surgery: a molecular epidemiological study.</title>
        <authorList>
            <person name="van Ingen J."/>
            <person name="Kohl T."/>
            <person name="Kranzer K."/>
            <person name="Hasse B."/>
            <person name="Keller P."/>
            <person name="Szafranska A."/>
            <person name="Hillemann D."/>
            <person name="Chand M."/>
            <person name="Schreiber P."/>
            <person name="Sommerstein R."/>
            <person name="Berger C."/>
            <person name="Genoni M."/>
            <person name="Ruegg C."/>
            <person name="Troillet N."/>
            <person name="Widmer A.F."/>
            <person name="Becker S.L."/>
            <person name="Herrmann M."/>
            <person name="Eckmanns T."/>
            <person name="Haller S."/>
            <person name="Hoeller C."/>
            <person name="Debast S.B."/>
            <person name="Wolfhagen M.J."/>
            <person name="Hopman J."/>
            <person name="Kluytmans J."/>
            <person name="Langelaar M."/>
            <person name="Notermans D.W."/>
            <person name="ten Oever J."/>
            <person name="van den Barselaar P."/>
            <person name="Vonk A.B.A."/>
            <person name="Vos M.C."/>
            <person name="Ahmed N."/>
            <person name="Brown T."/>
            <person name="Crook D."/>
            <person name="Lamagni T."/>
            <person name="Phin N."/>
            <person name="Smith E.G."/>
            <person name="Zambon M."/>
            <person name="Serr A."/>
            <person name="Goetting T."/>
            <person name="Ebner W."/>
            <person name="Thuermer A."/>
            <person name="Utpatel C."/>
            <person name="Sproer C."/>
            <person name="Bunk B."/>
            <person name="Nubel U."/>
            <person name="Bloemberg G."/>
            <person name="Bottger E."/>
            <person name="Niemann S."/>
            <person name="Wagner D."/>
            <person name="Sax H."/>
        </authorList>
    </citation>
    <scope>NUCLEOTIDE SEQUENCE [LARGE SCALE GENOMIC DNA]</scope>
    <source>
        <strain evidence="15 16">ZUERICH-2</strain>
    </source>
</reference>
<dbReference type="UniPathway" id="UPA00035">
    <property type="reaction ID" value="UER00044"/>
</dbReference>
<dbReference type="CDD" id="cd06446">
    <property type="entry name" value="Trp-synth_B"/>
    <property type="match status" value="1"/>
</dbReference>
<evidence type="ECO:0000256" key="13">
    <source>
        <dbReference type="SAM" id="MobiDB-lite"/>
    </source>
</evidence>
<sequence>MVDLSRPDLPLPSAAIAEPTRHEPDAGGHFGVYGGRYVAEALMAVIEEVTAAYEKERVNQDFLDTLDYLQAHYAGRPSPLYEAPRLSEQAGARIFLKREDLNHTGSHKINNVLGQALLAQRMGKKRVIAETGAGQHGVATATACALLGLECVIYMGAVDTERQALNVARMRLLGATVVSVQSGSRTLKDAINEAFRDWVTNADNTFYCFGTAAGPHPFPAMVRDFQRIIGLEARAQIQAQAGRLPDAVLACIGGGSNAIGIFHPFIDDPGVRLIGFEAAGDGVETGRHAATFSGGSPGAFQGSFSYLLQDSDGQTIESHSISAGLDYPGVGPEHAWLRESGRAEYRPITDSEAMEAFRTLCRTEGIIPAIESAHAVAGALKVAPELGKASIIVVNLSGRGDKDVETAAQWFGLLGSSDR</sequence>
<evidence type="ECO:0000313" key="16">
    <source>
        <dbReference type="Proteomes" id="UP000198286"/>
    </source>
</evidence>
<dbReference type="EC" id="4.2.1.20" evidence="12"/>
<feature type="domain" description="Tryptophan synthase beta chain-like PALP" evidence="14">
    <location>
        <begin position="74"/>
        <end position="398"/>
    </location>
</feature>
<keyword evidence="8 12" id="KW-0663">Pyridoxal phosphate</keyword>
<dbReference type="NCBIfam" id="TIGR00263">
    <property type="entry name" value="trpB"/>
    <property type="match status" value="1"/>
</dbReference>
<comment type="pathway">
    <text evidence="3 12">Amino-acid biosynthesis; L-tryptophan biosynthesis; L-tryptophan from chorismate: step 5/5.</text>
</comment>
<dbReference type="FunFam" id="3.40.50.1100:FF:000001">
    <property type="entry name" value="Tryptophan synthase beta chain"/>
    <property type="match status" value="1"/>
</dbReference>
<dbReference type="HAMAP" id="MF_00133">
    <property type="entry name" value="Trp_synth_beta"/>
    <property type="match status" value="1"/>
</dbReference>
<gene>
    <name evidence="12 15" type="primary">trpB</name>
    <name evidence="15" type="ORF">MYCOZU2_03437</name>
</gene>
<dbReference type="GO" id="GO:0004834">
    <property type="term" value="F:tryptophan synthase activity"/>
    <property type="evidence" value="ECO:0007669"/>
    <property type="project" value="UniProtKB-UniRule"/>
</dbReference>
<evidence type="ECO:0000256" key="2">
    <source>
        <dbReference type="ARBA" id="ARBA00002786"/>
    </source>
</evidence>
<evidence type="ECO:0000256" key="11">
    <source>
        <dbReference type="ARBA" id="ARBA00049047"/>
    </source>
</evidence>
<comment type="cofactor">
    <cofactor evidence="1 12">
        <name>pyridoxal 5'-phosphate</name>
        <dbReference type="ChEBI" id="CHEBI:597326"/>
    </cofactor>
</comment>
<feature type="modified residue" description="N6-(pyridoxal phosphate)lysine" evidence="12">
    <location>
        <position position="108"/>
    </location>
</feature>
<dbReference type="Proteomes" id="UP000198286">
    <property type="component" value="Chromosome"/>
</dbReference>
<dbReference type="InterPro" id="IPR006653">
    <property type="entry name" value="Trp_synth_b_CS"/>
</dbReference>
<name>A0A7U5RWA8_MYCIT</name>
<evidence type="ECO:0000256" key="10">
    <source>
        <dbReference type="ARBA" id="ARBA00023239"/>
    </source>
</evidence>
<accession>A0A7U5RWA8</accession>
<protein>
    <recommendedName>
        <fullName evidence="12">Tryptophan synthase beta chain</fullName>
        <ecNumber evidence="12">4.2.1.20</ecNumber>
    </recommendedName>
</protein>
<evidence type="ECO:0000256" key="3">
    <source>
        <dbReference type="ARBA" id="ARBA00004733"/>
    </source>
</evidence>
<feature type="region of interest" description="Disordered" evidence="13">
    <location>
        <begin position="1"/>
        <end position="25"/>
    </location>
</feature>
<dbReference type="FunFam" id="3.40.50.1100:FF:000004">
    <property type="entry name" value="Tryptophan synthase beta chain"/>
    <property type="match status" value="1"/>
</dbReference>
<keyword evidence="6 12" id="KW-0028">Amino-acid biosynthesis</keyword>
<evidence type="ECO:0000259" key="14">
    <source>
        <dbReference type="Pfam" id="PF00291"/>
    </source>
</evidence>
<dbReference type="PIRSF" id="PIRSF001413">
    <property type="entry name" value="Trp_syn_beta"/>
    <property type="match status" value="1"/>
</dbReference>
<evidence type="ECO:0000256" key="8">
    <source>
        <dbReference type="ARBA" id="ARBA00022898"/>
    </source>
</evidence>
<evidence type="ECO:0000256" key="12">
    <source>
        <dbReference type="HAMAP-Rule" id="MF_00133"/>
    </source>
</evidence>
<evidence type="ECO:0000256" key="1">
    <source>
        <dbReference type="ARBA" id="ARBA00001933"/>
    </source>
</evidence>